<dbReference type="PANTHER" id="PTHR31669">
    <property type="entry name" value="PROTEIN FAR1-RELATED SEQUENCE 10-RELATED"/>
    <property type="match status" value="1"/>
</dbReference>
<dbReference type="GO" id="GO:0008270">
    <property type="term" value="F:zinc ion binding"/>
    <property type="evidence" value="ECO:0007669"/>
    <property type="project" value="UniProtKB-UniRule"/>
</dbReference>
<gene>
    <name evidence="9" type="primary">FRS5</name>
    <name evidence="9" type="ORF">AXF42_Ash016376</name>
</gene>
<reference evidence="9 10" key="1">
    <citation type="journal article" date="2017" name="Nature">
        <title>The Apostasia genome and the evolution of orchids.</title>
        <authorList>
            <person name="Zhang G.Q."/>
            <person name="Liu K.W."/>
            <person name="Li Z."/>
            <person name="Lohaus R."/>
            <person name="Hsiao Y.Y."/>
            <person name="Niu S.C."/>
            <person name="Wang J.Y."/>
            <person name="Lin Y.C."/>
            <person name="Xu Q."/>
            <person name="Chen L.J."/>
            <person name="Yoshida K."/>
            <person name="Fujiwara S."/>
            <person name="Wang Z.W."/>
            <person name="Zhang Y.Q."/>
            <person name="Mitsuda N."/>
            <person name="Wang M."/>
            <person name="Liu G.H."/>
            <person name="Pecoraro L."/>
            <person name="Huang H.X."/>
            <person name="Xiao X.J."/>
            <person name="Lin M."/>
            <person name="Wu X.Y."/>
            <person name="Wu W.L."/>
            <person name="Chen Y.Y."/>
            <person name="Chang S.B."/>
            <person name="Sakamoto S."/>
            <person name="Ohme-Takagi M."/>
            <person name="Yagi M."/>
            <person name="Zeng S.J."/>
            <person name="Shen C.Y."/>
            <person name="Yeh C.M."/>
            <person name="Luo Y.B."/>
            <person name="Tsai W.C."/>
            <person name="Van de Peer Y."/>
            <person name="Liu Z.J."/>
        </authorList>
    </citation>
    <scope>NUCLEOTIDE SEQUENCE [LARGE SCALE GENOMIC DNA]</scope>
    <source>
        <strain evidence="10">cv. Shenzhen</strain>
        <tissue evidence="9">Stem</tissue>
    </source>
</reference>
<dbReference type="SMART" id="SM00575">
    <property type="entry name" value="ZnF_PMZ"/>
    <property type="match status" value="1"/>
</dbReference>
<comment type="similarity">
    <text evidence="1 6">Belongs to the FHY3/FAR1 family.</text>
</comment>
<dbReference type="OrthoDB" id="2407438at2759"/>
<evidence type="ECO:0000259" key="8">
    <source>
        <dbReference type="PROSITE" id="PS50966"/>
    </source>
</evidence>
<proteinExistence type="inferred from homology"/>
<dbReference type="InterPro" id="IPR018289">
    <property type="entry name" value="MULE_transposase_dom"/>
</dbReference>
<sequence length="836" mass="95554">MAHESTEHCPSFNECSNGDSEQLALSFPDEWIPKVDMEFETEQEAYEFYNRYAFEMGFSIRRSSRHLLRKGGEVKDRTFCCSREGIRGKDKRKENVQNPRYETRCNCNAKLKISLRNGKYYVFQFIADHNHELATRTQVHRLRSHRHITPVQAMTNTGISPKPTFDLMSVDVDGHENLGFILDFGNDPRAEQSMAIKIGDGGGVLEYLEKMQLEDPKFFYSVQVDKLHATNIFWADSRMIADYENFGDVVCFDTTCRRLNDNRVFGLLVGVNNHKQVIVFGASFLHVESSESFKWMFSAFLKAMSGKRPKTVLSDEDLAIGKAIKMCMPETNYRICGWQVCQNIFCHLSEVVGDYKSFCIDFSSCIYNHDEEASFIDSWNAMIVKHKLVGNAYLQRLFEKREQWVLVYGRDIFYAGICHVQRSDSMHKELKNFLNTSNDELMFFKQLERLVQDRRYEELKADFTASQSTPKLKANLGILKHAAQIYTPAIFKMFQDEVLQTWNCDMHFCGETGSISTYKLKTSGKMQEHMVIYDLLKGSVKCTCKNFEFLGILCTHALKVLDFRNIRTIPEGYILKRWMKDAKTIGLVGTCAPCLDPKVERRRRHKELCRLFVQVAAKAAETEETYAIAAGQASKLLQEVEKKLRKRSKSDLDGDRAGLEALEVELGPTEEANVSNRDQICSTKLKGMKDINIKKKKKFRRFQQNSAAGVEQSASDIHLSKDLSNPNNEPLQRNAPPSVGRDCPEDNFSRQHPQPPNANLWLDLSQPPPVGATSLIADSFQLQVVQASSFNPTIYHIQNPSTSIPLNQQGHLNMLQQFEPQIHSLSRQLFSGSAEG</sequence>
<evidence type="ECO:0000313" key="9">
    <source>
        <dbReference type="EMBL" id="PKA48860.1"/>
    </source>
</evidence>
<dbReference type="Pfam" id="PF10551">
    <property type="entry name" value="MULE"/>
    <property type="match status" value="1"/>
</dbReference>
<dbReference type="PANTHER" id="PTHR31669:SF299">
    <property type="entry name" value="PROTEIN FAR1-RELATED SEQUENCE"/>
    <property type="match status" value="1"/>
</dbReference>
<evidence type="ECO:0000256" key="6">
    <source>
        <dbReference type="RuleBase" id="RU367018"/>
    </source>
</evidence>
<evidence type="ECO:0000256" key="7">
    <source>
        <dbReference type="SAM" id="MobiDB-lite"/>
    </source>
</evidence>
<evidence type="ECO:0000256" key="1">
    <source>
        <dbReference type="ARBA" id="ARBA00005889"/>
    </source>
</evidence>
<dbReference type="AlphaFoldDB" id="A0A2H9ZZY5"/>
<dbReference type="InterPro" id="IPR031052">
    <property type="entry name" value="FHY3/FAR1"/>
</dbReference>
<dbReference type="InterPro" id="IPR007527">
    <property type="entry name" value="Znf_SWIM"/>
</dbReference>
<dbReference type="EMBL" id="KZ452102">
    <property type="protein sequence ID" value="PKA48860.1"/>
    <property type="molecule type" value="Genomic_DNA"/>
</dbReference>
<accession>A0A2H9ZZY5</accession>
<comment type="subcellular location">
    <subcellularLocation>
        <location evidence="6">Nucleus</location>
    </subcellularLocation>
</comment>
<evidence type="ECO:0000313" key="10">
    <source>
        <dbReference type="Proteomes" id="UP000236161"/>
    </source>
</evidence>
<dbReference type="STRING" id="1088818.A0A2H9ZZY5"/>
<dbReference type="GO" id="GO:0006355">
    <property type="term" value="P:regulation of DNA-templated transcription"/>
    <property type="evidence" value="ECO:0007669"/>
    <property type="project" value="UniProtKB-UniRule"/>
</dbReference>
<comment type="function">
    <text evidence="6">Putative transcription activator involved in regulating light control of development.</text>
</comment>
<feature type="compositionally biased region" description="Polar residues" evidence="7">
    <location>
        <begin position="722"/>
        <end position="731"/>
    </location>
</feature>
<dbReference type="Pfam" id="PF03101">
    <property type="entry name" value="FAR1"/>
    <property type="match status" value="1"/>
</dbReference>
<evidence type="ECO:0000256" key="4">
    <source>
        <dbReference type="ARBA" id="ARBA00022833"/>
    </source>
</evidence>
<evidence type="ECO:0000256" key="2">
    <source>
        <dbReference type="ARBA" id="ARBA00022723"/>
    </source>
</evidence>
<dbReference type="PROSITE" id="PS50966">
    <property type="entry name" value="ZF_SWIM"/>
    <property type="match status" value="1"/>
</dbReference>
<dbReference type="InterPro" id="IPR004330">
    <property type="entry name" value="FAR1_DNA_bnd_dom"/>
</dbReference>
<keyword evidence="4 6" id="KW-0862">Zinc</keyword>
<feature type="compositionally biased region" description="Polar residues" evidence="7">
    <location>
        <begin position="702"/>
        <end position="715"/>
    </location>
</feature>
<keyword evidence="3 5" id="KW-0863">Zinc-finger</keyword>
<keyword evidence="6" id="KW-0539">Nucleus</keyword>
<keyword evidence="10" id="KW-1185">Reference proteome</keyword>
<feature type="region of interest" description="Disordered" evidence="7">
    <location>
        <begin position="702"/>
        <end position="758"/>
    </location>
</feature>
<evidence type="ECO:0000256" key="3">
    <source>
        <dbReference type="ARBA" id="ARBA00022771"/>
    </source>
</evidence>
<organism evidence="9 10">
    <name type="scientific">Apostasia shenzhenica</name>
    <dbReference type="NCBI Taxonomy" id="1088818"/>
    <lineage>
        <taxon>Eukaryota</taxon>
        <taxon>Viridiplantae</taxon>
        <taxon>Streptophyta</taxon>
        <taxon>Embryophyta</taxon>
        <taxon>Tracheophyta</taxon>
        <taxon>Spermatophyta</taxon>
        <taxon>Magnoliopsida</taxon>
        <taxon>Liliopsida</taxon>
        <taxon>Asparagales</taxon>
        <taxon>Orchidaceae</taxon>
        <taxon>Apostasioideae</taxon>
        <taxon>Apostasia</taxon>
    </lineage>
</organism>
<keyword evidence="2 6" id="KW-0479">Metal-binding</keyword>
<dbReference type="Proteomes" id="UP000236161">
    <property type="component" value="Unassembled WGS sequence"/>
</dbReference>
<dbReference type="Pfam" id="PF04434">
    <property type="entry name" value="SWIM"/>
    <property type="match status" value="1"/>
</dbReference>
<feature type="region of interest" description="Disordered" evidence="7">
    <location>
        <begin position="1"/>
        <end position="20"/>
    </location>
</feature>
<dbReference type="GO" id="GO:0005634">
    <property type="term" value="C:nucleus"/>
    <property type="evidence" value="ECO:0007669"/>
    <property type="project" value="UniProtKB-SubCell"/>
</dbReference>
<protein>
    <recommendedName>
        <fullName evidence="6">Protein FAR1-RELATED SEQUENCE</fullName>
    </recommendedName>
</protein>
<feature type="domain" description="SWIM-type" evidence="8">
    <location>
        <begin position="529"/>
        <end position="565"/>
    </location>
</feature>
<evidence type="ECO:0000256" key="5">
    <source>
        <dbReference type="PROSITE-ProRule" id="PRU00325"/>
    </source>
</evidence>
<name>A0A2H9ZZY5_9ASPA</name>
<dbReference type="InterPro" id="IPR006564">
    <property type="entry name" value="Znf_PMZ"/>
</dbReference>